<gene>
    <name evidence="1" type="ORF">C0V82_09165</name>
</gene>
<evidence type="ECO:0000313" key="1">
    <source>
        <dbReference type="EMBL" id="AUN30382.1"/>
    </source>
</evidence>
<sequence>MSFVRRFLPFLPVLLLAFAPPALAQNSAPGMSASEKAQKQTANEEAEQLCKAIKDPDKFNECLDLYFLDAKKFKAFLEEHGVAKPSQPPK</sequence>
<dbReference type="Proteomes" id="UP000234752">
    <property type="component" value="Chromosome eg_1"/>
</dbReference>
<dbReference type="OrthoDB" id="7366084at2"/>
<name>A0A2K9NBK4_9PROT</name>
<dbReference type="KEGG" id="ncb:C0V82_09165"/>
<organism evidence="1 2">
    <name type="scientific">Niveispirillum cyanobacteriorum</name>
    <dbReference type="NCBI Taxonomy" id="1612173"/>
    <lineage>
        <taxon>Bacteria</taxon>
        <taxon>Pseudomonadati</taxon>
        <taxon>Pseudomonadota</taxon>
        <taxon>Alphaproteobacteria</taxon>
        <taxon>Rhodospirillales</taxon>
        <taxon>Azospirillaceae</taxon>
        <taxon>Niveispirillum</taxon>
    </lineage>
</organism>
<evidence type="ECO:0000313" key="2">
    <source>
        <dbReference type="Proteomes" id="UP000234752"/>
    </source>
</evidence>
<proteinExistence type="predicted"/>
<dbReference type="RefSeq" id="WP_102112071.1">
    <property type="nucleotide sequence ID" value="NZ_BMGN01000002.1"/>
</dbReference>
<keyword evidence="2" id="KW-1185">Reference proteome</keyword>
<reference evidence="1 2" key="1">
    <citation type="submission" date="2017-12" db="EMBL/GenBank/DDBJ databases">
        <title>Genomes of bacteria within cyanobacterial aggregates.</title>
        <authorList>
            <person name="Cai H."/>
        </authorList>
    </citation>
    <scope>NUCLEOTIDE SEQUENCE [LARGE SCALE GENOMIC DNA]</scope>
    <source>
        <strain evidence="1 2">TH16</strain>
    </source>
</reference>
<dbReference type="AlphaFoldDB" id="A0A2K9NBK4"/>
<accession>A0A2K9NBK4</accession>
<protein>
    <submittedName>
        <fullName evidence="1">Uncharacterized protein</fullName>
    </submittedName>
</protein>
<dbReference type="EMBL" id="CP025611">
    <property type="protein sequence ID" value="AUN30382.1"/>
    <property type="molecule type" value="Genomic_DNA"/>
</dbReference>